<dbReference type="Proteomes" id="UP001458880">
    <property type="component" value="Unassembled WGS sequence"/>
</dbReference>
<dbReference type="InterPro" id="IPR021066">
    <property type="entry name" value="FPI1"/>
</dbReference>
<name>A0AAW1MH11_POPJA</name>
<accession>A0AAW1MH11</accession>
<keyword evidence="2" id="KW-0646">Protease inhibitor</keyword>
<gene>
    <name evidence="2" type="ORF">QE152_g5702</name>
</gene>
<comment type="caution">
    <text evidence="2">The sequence shown here is derived from an EMBL/GenBank/DDBJ whole genome shotgun (WGS) entry which is preliminary data.</text>
</comment>
<dbReference type="InterPro" id="IPR053741">
    <property type="entry name" value="Ser_Fungal_Prot_Inhib_sf"/>
</dbReference>
<protein>
    <submittedName>
        <fullName evidence="2">Fungal protease inhibitor</fullName>
    </submittedName>
</protein>
<proteinExistence type="predicted"/>
<sequence>MKLLVIFLAVLIYSEALFVCPPDYCATVQCAKIESCSQGYVLQLGGFCGCCPTCYRILGMGERCASPFIGGPPLDVVCGPNLECFNGTCQRQHGLIVCTPHYCDNVNCTKIESCPKGYLLKPGGFCGCCPTCYKILEVGQRCISLIPIIGGPPFPAVCDKGLACINGTCHYRCN</sequence>
<dbReference type="AlphaFoldDB" id="A0AAW1MH11"/>
<feature type="chain" id="PRO_5043788688" evidence="1">
    <location>
        <begin position="17"/>
        <end position="174"/>
    </location>
</feature>
<evidence type="ECO:0000313" key="2">
    <source>
        <dbReference type="EMBL" id="KAK9746971.1"/>
    </source>
</evidence>
<organism evidence="2 3">
    <name type="scientific">Popillia japonica</name>
    <name type="common">Japanese beetle</name>
    <dbReference type="NCBI Taxonomy" id="7064"/>
    <lineage>
        <taxon>Eukaryota</taxon>
        <taxon>Metazoa</taxon>
        <taxon>Ecdysozoa</taxon>
        <taxon>Arthropoda</taxon>
        <taxon>Hexapoda</taxon>
        <taxon>Insecta</taxon>
        <taxon>Pterygota</taxon>
        <taxon>Neoptera</taxon>
        <taxon>Endopterygota</taxon>
        <taxon>Coleoptera</taxon>
        <taxon>Polyphaga</taxon>
        <taxon>Scarabaeiformia</taxon>
        <taxon>Scarabaeidae</taxon>
        <taxon>Rutelinae</taxon>
        <taxon>Popillia</taxon>
    </lineage>
</organism>
<dbReference type="GO" id="GO:0030414">
    <property type="term" value="F:peptidase inhibitor activity"/>
    <property type="evidence" value="ECO:0007669"/>
    <property type="project" value="UniProtKB-KW"/>
</dbReference>
<keyword evidence="1" id="KW-0732">Signal</keyword>
<evidence type="ECO:0000256" key="1">
    <source>
        <dbReference type="SAM" id="SignalP"/>
    </source>
</evidence>
<dbReference type="Gene3D" id="2.10.80.20">
    <property type="match status" value="2"/>
</dbReference>
<keyword evidence="3" id="KW-1185">Reference proteome</keyword>
<feature type="signal peptide" evidence="1">
    <location>
        <begin position="1"/>
        <end position="16"/>
    </location>
</feature>
<reference evidence="2 3" key="1">
    <citation type="journal article" date="2024" name="BMC Genomics">
        <title>De novo assembly and annotation of Popillia japonica's genome with initial clues to its potential as an invasive pest.</title>
        <authorList>
            <person name="Cucini C."/>
            <person name="Boschi S."/>
            <person name="Funari R."/>
            <person name="Cardaioli E."/>
            <person name="Iannotti N."/>
            <person name="Marturano G."/>
            <person name="Paoli F."/>
            <person name="Bruttini M."/>
            <person name="Carapelli A."/>
            <person name="Frati F."/>
            <person name="Nardi F."/>
        </authorList>
    </citation>
    <scope>NUCLEOTIDE SEQUENCE [LARGE SCALE GENOMIC DNA]</scope>
    <source>
        <strain evidence="2">DMR45628</strain>
    </source>
</reference>
<dbReference type="Pfam" id="PF12190">
    <property type="entry name" value="amfpi-1"/>
    <property type="match status" value="1"/>
</dbReference>
<evidence type="ECO:0000313" key="3">
    <source>
        <dbReference type="Proteomes" id="UP001458880"/>
    </source>
</evidence>
<dbReference type="EMBL" id="JASPKY010000035">
    <property type="protein sequence ID" value="KAK9746971.1"/>
    <property type="molecule type" value="Genomic_DNA"/>
</dbReference>